<name>A0A849BN78_9ACTN</name>
<dbReference type="PANTHER" id="PTHR43584:SF8">
    <property type="entry name" value="N-ACETYLMURAMATE ALPHA-1-PHOSPHATE URIDYLYLTRANSFERASE"/>
    <property type="match status" value="1"/>
</dbReference>
<dbReference type="EMBL" id="JABEMA010000070">
    <property type="protein sequence ID" value="NNH22803.1"/>
    <property type="molecule type" value="Genomic_DNA"/>
</dbReference>
<dbReference type="InterPro" id="IPR016873">
    <property type="entry name" value="Caps_polysacc_synth_BcbE_prd"/>
</dbReference>
<proteinExistence type="predicted"/>
<dbReference type="InterPro" id="IPR029044">
    <property type="entry name" value="Nucleotide-diphossugar_trans"/>
</dbReference>
<evidence type="ECO:0000313" key="4">
    <source>
        <dbReference type="EMBL" id="NNH22803.1"/>
    </source>
</evidence>
<dbReference type="Proteomes" id="UP000555552">
    <property type="component" value="Unassembled WGS sequence"/>
</dbReference>
<keyword evidence="1 4" id="KW-0808">Transferase</keyword>
<feature type="domain" description="MobA-like NTP transferase" evidence="3">
    <location>
        <begin position="16"/>
        <end position="133"/>
    </location>
</feature>
<accession>A0A849BN78</accession>
<evidence type="ECO:0000313" key="5">
    <source>
        <dbReference type="Proteomes" id="UP000555552"/>
    </source>
</evidence>
<dbReference type="PIRSF" id="PIRSF028162">
    <property type="entry name" value="BcbE_prd"/>
    <property type="match status" value="1"/>
</dbReference>
<dbReference type="SUPFAM" id="SSF53448">
    <property type="entry name" value="Nucleotide-diphospho-sugar transferases"/>
    <property type="match status" value="1"/>
</dbReference>
<dbReference type="InterPro" id="IPR050065">
    <property type="entry name" value="GlmU-like"/>
</dbReference>
<reference evidence="4 5" key="1">
    <citation type="submission" date="2020-05" db="EMBL/GenBank/DDBJ databases">
        <title>MicrobeNet Type strains.</title>
        <authorList>
            <person name="Nicholson A.C."/>
        </authorList>
    </citation>
    <scope>NUCLEOTIDE SEQUENCE [LARGE SCALE GENOMIC DNA]</scope>
    <source>
        <strain evidence="4 5">JCM 14547</strain>
    </source>
</reference>
<evidence type="ECO:0000259" key="3">
    <source>
        <dbReference type="Pfam" id="PF12804"/>
    </source>
</evidence>
<evidence type="ECO:0000256" key="2">
    <source>
        <dbReference type="ARBA" id="ARBA00022695"/>
    </source>
</evidence>
<keyword evidence="2" id="KW-0548">Nucleotidyltransferase</keyword>
<dbReference type="AlphaFoldDB" id="A0A849BN78"/>
<evidence type="ECO:0000256" key="1">
    <source>
        <dbReference type="ARBA" id="ARBA00022679"/>
    </source>
</evidence>
<dbReference type="PANTHER" id="PTHR43584">
    <property type="entry name" value="NUCLEOTIDYL TRANSFERASE"/>
    <property type="match status" value="1"/>
</dbReference>
<comment type="caution">
    <text evidence="4">The sequence shown here is derived from an EMBL/GenBank/DDBJ whole genome shotgun (WGS) entry which is preliminary data.</text>
</comment>
<protein>
    <submittedName>
        <fullName evidence="4">NTP transferase domain-containing protein</fullName>
    </submittedName>
</protein>
<dbReference type="RefSeq" id="WP_171202634.1">
    <property type="nucleotide sequence ID" value="NZ_BAAANP010000045.1"/>
</dbReference>
<organism evidence="4 5">
    <name type="scientific">Pseudokineococcus marinus</name>
    <dbReference type="NCBI Taxonomy" id="351215"/>
    <lineage>
        <taxon>Bacteria</taxon>
        <taxon>Bacillati</taxon>
        <taxon>Actinomycetota</taxon>
        <taxon>Actinomycetes</taxon>
        <taxon>Kineosporiales</taxon>
        <taxon>Kineosporiaceae</taxon>
        <taxon>Pseudokineococcus</taxon>
    </lineage>
</organism>
<dbReference type="InterPro" id="IPR025877">
    <property type="entry name" value="MobA-like_NTP_Trfase"/>
</dbReference>
<sequence length="256" mass="27576">MSAPSAAPVQVLMPMGGLGSRFRAVGVDTPKPLIDVAGTPMFRRALASFDGLGRGRRLVVVVREDAEREHGLAGLVREAEPGAEVVLLDHDTRGAVETCLTARHLLDPDAPLVVMDCDIAFDSPAYLQALAALPGEERGSGDVDGLLLSFRSRDPRYSFAELDEHGLVVRTAEKRAVSEHALMGAYTFARAGVFLEAADALMQRQVGEAMPEYYVSLVFNEMLAAGRRVGLVEGDFYCFGTPEELEQFLATGAPVR</sequence>
<gene>
    <name evidence="4" type="ORF">HLB09_06800</name>
</gene>
<keyword evidence="5" id="KW-1185">Reference proteome</keyword>
<dbReference type="Pfam" id="PF12804">
    <property type="entry name" value="NTP_transf_3"/>
    <property type="match status" value="1"/>
</dbReference>
<dbReference type="Gene3D" id="3.90.550.10">
    <property type="entry name" value="Spore Coat Polysaccharide Biosynthesis Protein SpsA, Chain A"/>
    <property type="match status" value="1"/>
</dbReference>
<dbReference type="GO" id="GO:0016779">
    <property type="term" value="F:nucleotidyltransferase activity"/>
    <property type="evidence" value="ECO:0007669"/>
    <property type="project" value="UniProtKB-KW"/>
</dbReference>
<dbReference type="CDD" id="cd04183">
    <property type="entry name" value="GT2_BcE_like"/>
    <property type="match status" value="1"/>
</dbReference>